<protein>
    <recommendedName>
        <fullName evidence="4">Anti-sigma factor</fullName>
    </recommendedName>
</protein>
<keyword evidence="1" id="KW-0472">Membrane</keyword>
<comment type="caution">
    <text evidence="2">The sequence shown here is derived from an EMBL/GenBank/DDBJ whole genome shotgun (WGS) entry which is preliminary data.</text>
</comment>
<feature type="transmembrane region" description="Helical" evidence="1">
    <location>
        <begin position="94"/>
        <end position="112"/>
    </location>
</feature>
<evidence type="ECO:0000313" key="2">
    <source>
        <dbReference type="EMBL" id="MDT0583594.1"/>
    </source>
</evidence>
<keyword evidence="1" id="KW-1133">Transmembrane helix</keyword>
<keyword evidence="1" id="KW-0812">Transmembrane</keyword>
<dbReference type="AlphaFoldDB" id="A0AAW8R4F6"/>
<evidence type="ECO:0008006" key="4">
    <source>
        <dbReference type="Google" id="ProtNLM"/>
    </source>
</evidence>
<dbReference type="EMBL" id="JAVRIE010000006">
    <property type="protein sequence ID" value="MDT0583594.1"/>
    <property type="molecule type" value="Genomic_DNA"/>
</dbReference>
<reference evidence="2 3" key="1">
    <citation type="submission" date="2023-09" db="EMBL/GenBank/DDBJ databases">
        <authorList>
            <person name="Rey-Velasco X."/>
        </authorList>
    </citation>
    <scope>NUCLEOTIDE SEQUENCE [LARGE SCALE GENOMIC DNA]</scope>
    <source>
        <strain evidence="2 3">W409</strain>
    </source>
</reference>
<gene>
    <name evidence="2" type="ORF">RM544_13680</name>
</gene>
<name>A0AAW8R4F6_9ALTE</name>
<keyword evidence="3" id="KW-1185">Reference proteome</keyword>
<dbReference type="RefSeq" id="WP_311362370.1">
    <property type="nucleotide sequence ID" value="NZ_JAVRIE010000006.1"/>
</dbReference>
<evidence type="ECO:0000313" key="3">
    <source>
        <dbReference type="Proteomes" id="UP001249020"/>
    </source>
</evidence>
<accession>A0AAW8R4F6</accession>
<evidence type="ECO:0000256" key="1">
    <source>
        <dbReference type="SAM" id="Phobius"/>
    </source>
</evidence>
<sequence>MKKSDTEIISAYLDNELNEIERKQVEDRLLIDTAFQAMFESYSVQDQLVRGAFSEIDDAPVPNNILNMLTETDDEVVPERQNVVELQSWRRAKWLSIAASFLLVALALPVLLTMNKQAITLADVLDSKVSGQTVKLDESRSVELVMSFSDTQGRFCREYKLMQPTNSQQNISCKEQGEWQTLVSSSINSTNSNNYQPASGGDSANIEEWLDSNMSGIPMSKAAEQDKLRTIDK</sequence>
<dbReference type="Proteomes" id="UP001249020">
    <property type="component" value="Unassembled WGS sequence"/>
</dbReference>
<organism evidence="2 3">
    <name type="scientific">Brumicola blandensis</name>
    <dbReference type="NCBI Taxonomy" id="3075611"/>
    <lineage>
        <taxon>Bacteria</taxon>
        <taxon>Pseudomonadati</taxon>
        <taxon>Pseudomonadota</taxon>
        <taxon>Gammaproteobacteria</taxon>
        <taxon>Alteromonadales</taxon>
        <taxon>Alteromonadaceae</taxon>
        <taxon>Brumicola</taxon>
    </lineage>
</organism>
<proteinExistence type="predicted"/>